<comment type="caution">
    <text evidence="1">The sequence shown here is derived from an EMBL/GenBank/DDBJ whole genome shotgun (WGS) entry which is preliminary data.</text>
</comment>
<evidence type="ECO:0000313" key="2">
    <source>
        <dbReference type="Proteomes" id="UP000299102"/>
    </source>
</evidence>
<dbReference type="Proteomes" id="UP000299102">
    <property type="component" value="Unassembled WGS sequence"/>
</dbReference>
<sequence>MCVRTLFICTKNQQGSRYEERKDLFESDEMTPSKNRRGLTCRATAGANSTRSMKVRKNLTASGLEYVTSFFCDLSPRPRPPRAAARRERKFICVVSCTLESCESEFWASVRIAPL</sequence>
<evidence type="ECO:0000313" key="1">
    <source>
        <dbReference type="EMBL" id="GBP17613.1"/>
    </source>
</evidence>
<protein>
    <submittedName>
        <fullName evidence="1">Uncharacterized protein</fullName>
    </submittedName>
</protein>
<gene>
    <name evidence="1" type="ORF">EVAR_12317_1</name>
</gene>
<dbReference type="EMBL" id="BGZK01000088">
    <property type="protein sequence ID" value="GBP17613.1"/>
    <property type="molecule type" value="Genomic_DNA"/>
</dbReference>
<dbReference type="AlphaFoldDB" id="A0A4C1TUB4"/>
<reference evidence="1 2" key="1">
    <citation type="journal article" date="2019" name="Commun. Biol.">
        <title>The bagworm genome reveals a unique fibroin gene that provides high tensile strength.</title>
        <authorList>
            <person name="Kono N."/>
            <person name="Nakamura H."/>
            <person name="Ohtoshi R."/>
            <person name="Tomita M."/>
            <person name="Numata K."/>
            <person name="Arakawa K."/>
        </authorList>
    </citation>
    <scope>NUCLEOTIDE SEQUENCE [LARGE SCALE GENOMIC DNA]</scope>
</reference>
<keyword evidence="2" id="KW-1185">Reference proteome</keyword>
<proteinExistence type="predicted"/>
<name>A0A4C1TUB4_EUMVA</name>
<accession>A0A4C1TUB4</accession>
<organism evidence="1 2">
    <name type="scientific">Eumeta variegata</name>
    <name type="common">Bagworm moth</name>
    <name type="synonym">Eumeta japonica</name>
    <dbReference type="NCBI Taxonomy" id="151549"/>
    <lineage>
        <taxon>Eukaryota</taxon>
        <taxon>Metazoa</taxon>
        <taxon>Ecdysozoa</taxon>
        <taxon>Arthropoda</taxon>
        <taxon>Hexapoda</taxon>
        <taxon>Insecta</taxon>
        <taxon>Pterygota</taxon>
        <taxon>Neoptera</taxon>
        <taxon>Endopterygota</taxon>
        <taxon>Lepidoptera</taxon>
        <taxon>Glossata</taxon>
        <taxon>Ditrysia</taxon>
        <taxon>Tineoidea</taxon>
        <taxon>Psychidae</taxon>
        <taxon>Oiketicinae</taxon>
        <taxon>Eumeta</taxon>
    </lineage>
</organism>